<sequence>MRTRTHACGARPPERIAIVAHTSIRREACISRRHGKTRRDTGSLQAMRARLGACRSTCDAFARATHATELKDRVRAHGEIHQDN</sequence>
<name>A0AAX1XDH8_BURML</name>
<dbReference type="EMBL" id="RKJW01000001">
    <property type="protein sequence ID" value="RPA29460.1"/>
    <property type="molecule type" value="Genomic_DNA"/>
</dbReference>
<protein>
    <submittedName>
        <fullName evidence="1">AMP-binding protein</fullName>
    </submittedName>
</protein>
<evidence type="ECO:0000313" key="2">
    <source>
        <dbReference type="Proteomes" id="UP000269379"/>
    </source>
</evidence>
<organism evidence="1 2">
    <name type="scientific">Burkholderia mallei</name>
    <name type="common">Pseudomonas mallei</name>
    <dbReference type="NCBI Taxonomy" id="13373"/>
    <lineage>
        <taxon>Bacteria</taxon>
        <taxon>Pseudomonadati</taxon>
        <taxon>Pseudomonadota</taxon>
        <taxon>Betaproteobacteria</taxon>
        <taxon>Burkholderiales</taxon>
        <taxon>Burkholderiaceae</taxon>
        <taxon>Burkholderia</taxon>
        <taxon>pseudomallei group</taxon>
    </lineage>
</organism>
<reference evidence="2" key="1">
    <citation type="submission" date="2018-10" db="EMBL/GenBank/DDBJ databases">
        <title>FDA dAtabase for Regulatory Grade micrObial Sequences (FDA-ARGOS): Supporting development and validation of Infectious Disease Dx tests.</title>
        <authorList>
            <person name="Minogue T."/>
            <person name="Wolcott M."/>
            <person name="Wasieloski L."/>
            <person name="Aguilar W."/>
            <person name="Moore D."/>
            <person name="Jaissle J."/>
            <person name="Tallon L."/>
            <person name="Sadzewicz L."/>
            <person name="Zhao X."/>
            <person name="Vavikolanu K."/>
            <person name="Mehta A."/>
            <person name="Aluvathingal J."/>
            <person name="Nadendla S."/>
            <person name="Yan Y."/>
            <person name="Sichtig H."/>
        </authorList>
    </citation>
    <scope>NUCLEOTIDE SEQUENCE [LARGE SCALE GENOMIC DNA]</scope>
    <source>
        <strain evidence="2">FDAARGOS_588</strain>
    </source>
</reference>
<proteinExistence type="predicted"/>
<gene>
    <name evidence="1" type="ORF">EGT70_07915</name>
</gene>
<accession>A0AAX1XDH8</accession>
<comment type="caution">
    <text evidence="1">The sequence shown here is derived from an EMBL/GenBank/DDBJ whole genome shotgun (WGS) entry which is preliminary data.</text>
</comment>
<evidence type="ECO:0000313" key="1">
    <source>
        <dbReference type="EMBL" id="RPA29460.1"/>
    </source>
</evidence>
<dbReference type="AlphaFoldDB" id="A0AAX1XDH8"/>
<dbReference type="Proteomes" id="UP000269379">
    <property type="component" value="Unassembled WGS sequence"/>
</dbReference>